<organism evidence="1 2">
    <name type="scientific">Williamwhitmania taraxaci</name>
    <dbReference type="NCBI Taxonomy" id="1640674"/>
    <lineage>
        <taxon>Bacteria</taxon>
        <taxon>Pseudomonadati</taxon>
        <taxon>Bacteroidota</taxon>
        <taxon>Bacteroidia</taxon>
        <taxon>Bacteroidales</taxon>
        <taxon>Williamwhitmaniaceae</taxon>
        <taxon>Williamwhitmania</taxon>
    </lineage>
</organism>
<dbReference type="AlphaFoldDB" id="A0A1G6ST61"/>
<dbReference type="EMBL" id="FMYP01000100">
    <property type="protein sequence ID" value="SDD19315.1"/>
    <property type="molecule type" value="Genomic_DNA"/>
</dbReference>
<dbReference type="STRING" id="1640674.SAMN05216323_11003"/>
<proteinExistence type="predicted"/>
<dbReference type="Proteomes" id="UP000199452">
    <property type="component" value="Unassembled WGS sequence"/>
</dbReference>
<sequence>MGIYISQKEHIYNGAEVSMSPVNHSNHVMQVAFVGRFLLKEEISKRENRFTLNNSMYCEFLYQHYASNKIYG</sequence>
<reference evidence="1 2" key="1">
    <citation type="submission" date="2016-09" db="EMBL/GenBank/DDBJ databases">
        <authorList>
            <person name="Capua I."/>
            <person name="De Benedictis P."/>
            <person name="Joannis T."/>
            <person name="Lombin L.H."/>
            <person name="Cattoli G."/>
        </authorList>
    </citation>
    <scope>NUCLEOTIDE SEQUENCE [LARGE SCALE GENOMIC DNA]</scope>
    <source>
        <strain evidence="1 2">A7P-90m</strain>
    </source>
</reference>
<evidence type="ECO:0000313" key="2">
    <source>
        <dbReference type="Proteomes" id="UP000199452"/>
    </source>
</evidence>
<accession>A0A1G6ST61</accession>
<gene>
    <name evidence="1" type="ORF">SAMN05216323_11003</name>
</gene>
<keyword evidence="2" id="KW-1185">Reference proteome</keyword>
<evidence type="ECO:0000313" key="1">
    <source>
        <dbReference type="EMBL" id="SDD19315.1"/>
    </source>
</evidence>
<protein>
    <submittedName>
        <fullName evidence="1">Uncharacterized protein</fullName>
    </submittedName>
</protein>
<name>A0A1G6ST61_9BACT</name>